<evidence type="ECO:0000313" key="2">
    <source>
        <dbReference type="EMBL" id="RAK34170.1"/>
    </source>
</evidence>
<reference evidence="2 3" key="1">
    <citation type="submission" date="2018-06" db="EMBL/GenBank/DDBJ databases">
        <title>Genomic Encyclopedia of Type Strains, Phase IV (KMG-IV): sequencing the most valuable type-strain genomes for metagenomic binning, comparative biology and taxonomic classification.</title>
        <authorList>
            <person name="Goeker M."/>
        </authorList>
    </citation>
    <scope>NUCLEOTIDE SEQUENCE [LARGE SCALE GENOMIC DNA]</scope>
    <source>
        <strain evidence="2 3">DSM 26720</strain>
    </source>
</reference>
<proteinExistence type="predicted"/>
<dbReference type="Pfam" id="PF01755">
    <property type="entry name" value="Glyco_transf_25"/>
    <property type="match status" value="1"/>
</dbReference>
<name>A0A364JZU0_9HYPH</name>
<dbReference type="Proteomes" id="UP000249453">
    <property type="component" value="Unassembled WGS sequence"/>
</dbReference>
<dbReference type="AlphaFoldDB" id="A0A364JZU0"/>
<gene>
    <name evidence="2" type="ORF">C7374_101504</name>
</gene>
<dbReference type="InterPro" id="IPR002654">
    <property type="entry name" value="Glyco_trans_25"/>
</dbReference>
<dbReference type="EMBL" id="QLMK01000001">
    <property type="protein sequence ID" value="RAK34170.1"/>
    <property type="molecule type" value="Genomic_DNA"/>
</dbReference>
<keyword evidence="2" id="KW-0808">Transferase</keyword>
<organism evidence="2 3">
    <name type="scientific">Falsochrobactrum ovis</name>
    <dbReference type="NCBI Taxonomy" id="1293442"/>
    <lineage>
        <taxon>Bacteria</taxon>
        <taxon>Pseudomonadati</taxon>
        <taxon>Pseudomonadota</taxon>
        <taxon>Alphaproteobacteria</taxon>
        <taxon>Hyphomicrobiales</taxon>
        <taxon>Brucellaceae</taxon>
        <taxon>Falsochrobactrum</taxon>
    </lineage>
</organism>
<sequence length="263" mass="30013">MKKLGRYRDSRAAYFTPYSLVRMNVKAFIIHLARATERNPQVEKLIRELPEKASIIDAVDSCDLTTQMIAQVYKRKLHTPFYPFGLSRNEIACFLSHRKAWQAIVDQKLDAGFIVEDDIELTDCFMSAFRAALNHLEPGGFIRFAFREGREQGREVFRNGQVRLIIPNPIGLGMVAQLVSYDAAVKLLEATRQFDRPVDTTVQLRWVTGLQPLTVIPGGVREISSKLGGTTVQIKKTLADKLVREIMRPIYRMRIRNFSAKAK</sequence>
<dbReference type="GO" id="GO:0016740">
    <property type="term" value="F:transferase activity"/>
    <property type="evidence" value="ECO:0007669"/>
    <property type="project" value="UniProtKB-KW"/>
</dbReference>
<accession>A0A364JZU0</accession>
<evidence type="ECO:0000259" key="1">
    <source>
        <dbReference type="Pfam" id="PF01755"/>
    </source>
</evidence>
<dbReference type="CDD" id="cd06532">
    <property type="entry name" value="Glyco_transf_25"/>
    <property type="match status" value="1"/>
</dbReference>
<comment type="caution">
    <text evidence="2">The sequence shown here is derived from an EMBL/GenBank/DDBJ whole genome shotgun (WGS) entry which is preliminary data.</text>
</comment>
<evidence type="ECO:0000313" key="3">
    <source>
        <dbReference type="Proteomes" id="UP000249453"/>
    </source>
</evidence>
<feature type="domain" description="Glycosyl transferase family 25" evidence="1">
    <location>
        <begin position="26"/>
        <end position="144"/>
    </location>
</feature>
<protein>
    <submittedName>
        <fullName evidence="2">GR25 family glycosyltransferase involved in LPS biosynthesis</fullName>
    </submittedName>
</protein>
<keyword evidence="3" id="KW-1185">Reference proteome</keyword>